<accession>A0A8S5V4J9</accession>
<dbReference type="EMBL" id="BK016196">
    <property type="protein sequence ID" value="DAG01680.1"/>
    <property type="molecule type" value="Genomic_DNA"/>
</dbReference>
<proteinExistence type="predicted"/>
<evidence type="ECO:0000313" key="1">
    <source>
        <dbReference type="EMBL" id="DAG01680.1"/>
    </source>
</evidence>
<protein>
    <submittedName>
        <fullName evidence="1">Uncharacterized protein</fullName>
    </submittedName>
</protein>
<reference evidence="1" key="1">
    <citation type="journal article" date="2021" name="Proc. Natl. Acad. Sci. U.S.A.">
        <title>A Catalog of Tens of Thousands of Viruses from Human Metagenomes Reveals Hidden Associations with Chronic Diseases.</title>
        <authorList>
            <person name="Tisza M.J."/>
            <person name="Buck C.B."/>
        </authorList>
    </citation>
    <scope>NUCLEOTIDE SEQUENCE</scope>
    <source>
        <strain evidence="1">Ct87j35</strain>
    </source>
</reference>
<organism evidence="1">
    <name type="scientific">Siphoviridae sp. ct87j35</name>
    <dbReference type="NCBI Taxonomy" id="2825356"/>
    <lineage>
        <taxon>Viruses</taxon>
        <taxon>Duplodnaviria</taxon>
        <taxon>Heunggongvirae</taxon>
        <taxon>Uroviricota</taxon>
        <taxon>Caudoviricetes</taxon>
    </lineage>
</organism>
<name>A0A8S5V4J9_9CAUD</name>
<sequence>MYLIFPSYTNKLSNFCTEMFNYKLMNASHIMISF</sequence>